<organism evidence="1 2">
    <name type="scientific">Azorhizobium caulinodans (strain ATCC 43989 / DSM 5975 / JCM 20966 / LMG 6465 / NBRC 14845 / NCIMB 13405 / ORS 571)</name>
    <dbReference type="NCBI Taxonomy" id="438753"/>
    <lineage>
        <taxon>Bacteria</taxon>
        <taxon>Pseudomonadati</taxon>
        <taxon>Pseudomonadota</taxon>
        <taxon>Alphaproteobacteria</taxon>
        <taxon>Hyphomicrobiales</taxon>
        <taxon>Xanthobacteraceae</taxon>
        <taxon>Azorhizobium</taxon>
    </lineage>
</organism>
<dbReference type="HOGENOM" id="CLU_082089_0_0_5"/>
<reference evidence="1 2" key="5">
    <citation type="journal article" date="2010" name="Appl. Environ. Microbiol.">
        <title>phrR-like gene praR of Azorhizobium caulinodans ORS571 is essential for symbiosis with Sesbania rostrata and is involved in expression of reb genes.</title>
        <authorList>
            <person name="Akiba N."/>
            <person name="Aono T."/>
            <person name="Toyazaki H."/>
            <person name="Sato S."/>
            <person name="Oyaizu H."/>
        </authorList>
    </citation>
    <scope>NUCLEOTIDE SEQUENCE [LARGE SCALE GENOMIC DNA]</scope>
    <source>
        <strain evidence="2">ATCC 43989 / DSM 5975 / JCM 20966 / LMG 6465 / NBRC 14845 / NCIMB 13405 / ORS 571</strain>
    </source>
</reference>
<reference evidence="2" key="2">
    <citation type="submission" date="2007-04" db="EMBL/GenBank/DDBJ databases">
        <title>Complete genome sequence of the nitrogen-fixing bacterium Azorhizobium caulinodans ORS571.</title>
        <authorList>
            <person name="Lee K.B."/>
            <person name="Backer P.D."/>
            <person name="Aono T."/>
            <person name="Liu C.T."/>
            <person name="Suzuki S."/>
            <person name="Suzuki T."/>
            <person name="Kaneko T."/>
            <person name="Yamada M."/>
            <person name="Tabata S."/>
            <person name="Kupfer D.M."/>
            <person name="Najar F.Z."/>
            <person name="Wiley G.B."/>
            <person name="Roe B."/>
            <person name="Binnewies T."/>
            <person name="Ussery D."/>
            <person name="Vereecke D."/>
            <person name="Gevers D."/>
            <person name="Holsters M."/>
            <person name="Oyaizu H."/>
        </authorList>
    </citation>
    <scope>NUCLEOTIDE SEQUENCE [LARGE SCALE GENOMIC DNA]</scope>
    <source>
        <strain evidence="2">ATCC 43989 / DSM 5975 / JCM 20966 / LMG 6465 / NBRC 14845 / NCIMB 13405 / ORS 571</strain>
    </source>
</reference>
<name>A8HQQ1_AZOC5</name>
<dbReference type="eggNOG" id="COG0511">
    <property type="taxonomic scope" value="Bacteria"/>
</dbReference>
<dbReference type="EMBL" id="AP009384">
    <property type="protein sequence ID" value="BAF87050.1"/>
    <property type="molecule type" value="Genomic_DNA"/>
</dbReference>
<evidence type="ECO:0000313" key="1">
    <source>
        <dbReference type="EMBL" id="BAF87050.1"/>
    </source>
</evidence>
<reference evidence="1 2" key="4">
    <citation type="journal article" date="2009" name="Appl. Environ. Microbiol.">
        <title>Comparative genome-wide transcriptional profiling of Azorhizobium caulinodans ORS571 grown under free-living and symbiotic conditions.</title>
        <authorList>
            <person name="Tsukada S."/>
            <person name="Aono T."/>
            <person name="Akiba N."/>
            <person name="Lee KB."/>
            <person name="Liu CT."/>
            <person name="Toyazaki H."/>
            <person name="Oyaizu H."/>
        </authorList>
    </citation>
    <scope>NUCLEOTIDE SEQUENCE [LARGE SCALE GENOMIC DNA]</scope>
    <source>
        <strain evidence="2">ATCC 43989 / DSM 5975 / JCM 20966 / LMG 6465 / NBRC 14845 / NCIMB 13405 / ORS 571</strain>
    </source>
</reference>
<accession>A8HQQ1</accession>
<reference evidence="1 2" key="3">
    <citation type="journal article" date="2008" name="BMC Genomics">
        <title>The genome of the versatile nitrogen fixer Azorhizobium caulinodans ORS571.</title>
        <authorList>
            <person name="Lee KB."/>
            <person name="Backer P.D."/>
            <person name="Aono T."/>
            <person name="Liu CT."/>
            <person name="Suzuki S."/>
            <person name="Suzuki T."/>
            <person name="Kaneko T."/>
            <person name="Yamada M."/>
            <person name="Tabata S."/>
            <person name="Kupfer D.M."/>
            <person name="Najar F.Z."/>
            <person name="Wiley G.B."/>
            <person name="Roe B."/>
            <person name="Binnewies T.T."/>
            <person name="Ussery D.W."/>
            <person name="D'Haeze W."/>
            <person name="Herder J.D."/>
            <person name="Gevers D."/>
            <person name="Vereecke D."/>
            <person name="Holsters M."/>
            <person name="Oyaizu H."/>
        </authorList>
    </citation>
    <scope>NUCLEOTIDE SEQUENCE [LARGE SCALE GENOMIC DNA]</scope>
    <source>
        <strain evidence="2">ATCC 43989 / DSM 5975 / JCM 20966 / LMG 6465 / NBRC 14845 / NCIMB 13405 / ORS 571</strain>
    </source>
</reference>
<evidence type="ECO:0008006" key="3">
    <source>
        <dbReference type="Google" id="ProtNLM"/>
    </source>
</evidence>
<dbReference type="STRING" id="438753.AZC_1052"/>
<sequence>MVMHGHEAWTDMRSENQFTPQRRAPVAVVLGTQDVASAVAHRLFHAGYGVVLSRDPAQPVLRRSMSFDDALVTGFSEVMGLSARPAHALVEVLRGFTERSGVMVTALELGDLLCLGLIDLLVDARMRMRGLKVDIRPYARLSIGLGPGFTAGRNVDVAVETAPDAIGVLREGSTRGADGIASELGGVGRERFSRAPLAGIWTTSRAIGDRVAQGEVIGACGDIPVCASLEGRLRGLVRSGVEVPADLRLAEVDPRGEGEPSWLGFGPRGQRIADATLDAVASMETFRLGLEGVAH</sequence>
<evidence type="ECO:0000313" key="2">
    <source>
        <dbReference type="Proteomes" id="UP000000270"/>
    </source>
</evidence>
<dbReference type="Proteomes" id="UP000000270">
    <property type="component" value="Chromosome"/>
</dbReference>
<dbReference type="AlphaFoldDB" id="A8HQQ1"/>
<protein>
    <recommendedName>
        <fullName evidence="3">Xanthine dehydrogenase accessory factor</fullName>
    </recommendedName>
</protein>
<gene>
    <name evidence="1" type="ordered locus">AZC_1052</name>
</gene>
<reference evidence="1 2" key="1">
    <citation type="journal article" date="2007" name="Appl. Environ. Microbiol.">
        <title>Rhizobial factors required for stem nodule maturation and maintenance in Sesbania rostrata-Azorhizobium caulinodans ORS571 symbiosis.</title>
        <authorList>
            <person name="Suzuki S."/>
            <person name="Aono T."/>
            <person name="Lee KB."/>
            <person name="Suzuki T."/>
            <person name="Liu CT."/>
            <person name="Miwa H."/>
            <person name="Wakao S."/>
            <person name="Iki T."/>
            <person name="Oyaizu H."/>
        </authorList>
    </citation>
    <scope>NUCLEOTIDE SEQUENCE [LARGE SCALE GENOMIC DNA]</scope>
    <source>
        <strain evidence="2">ATCC 43989 / DSM 5975 / JCM 20966 / LMG 6465 / NBRC 14845 / NCIMB 13405 / ORS 571</strain>
    </source>
</reference>
<reference evidence="1 2" key="6">
    <citation type="journal article" date="2011" name="Appl. Environ. Microbiol.">
        <title>Involvement of the azorhizobial chromosome partition gene (parA) in the onset of bacteroid differentiation during Sesbania rostrata stem nodule development.</title>
        <authorList>
            <person name="Liu CT."/>
            <person name="Lee KB."/>
            <person name="Wang YS."/>
            <person name="Peng MH."/>
            <person name="Lee KT."/>
            <person name="Suzuki S."/>
            <person name="Suzuki T."/>
            <person name="Oyaizu H."/>
        </authorList>
    </citation>
    <scope>NUCLEOTIDE SEQUENCE [LARGE SCALE GENOMIC DNA]</scope>
    <source>
        <strain evidence="2">ATCC 43989 / DSM 5975 / JCM 20966 / LMG 6465 / NBRC 14845 / NCIMB 13405 / ORS 571</strain>
    </source>
</reference>
<dbReference type="KEGG" id="azc:AZC_1052"/>
<proteinExistence type="predicted"/>
<keyword evidence="2" id="KW-1185">Reference proteome</keyword>